<protein>
    <submittedName>
        <fullName evidence="1">Uncharacterized protein</fullName>
    </submittedName>
</protein>
<evidence type="ECO:0000313" key="2">
    <source>
        <dbReference type="Proteomes" id="UP000271889"/>
    </source>
</evidence>
<proteinExistence type="predicted"/>
<dbReference type="Proteomes" id="UP000271889">
    <property type="component" value="Unassembled WGS sequence"/>
</dbReference>
<dbReference type="EMBL" id="UYRV01021958">
    <property type="protein sequence ID" value="VDK70634.1"/>
    <property type="molecule type" value="Genomic_DNA"/>
</dbReference>
<reference evidence="1 2" key="1">
    <citation type="submission" date="2018-11" db="EMBL/GenBank/DDBJ databases">
        <authorList>
            <consortium name="Pathogen Informatics"/>
        </authorList>
    </citation>
    <scope>NUCLEOTIDE SEQUENCE [LARGE SCALE GENOMIC DNA]</scope>
</reference>
<keyword evidence="2" id="KW-1185">Reference proteome</keyword>
<dbReference type="OrthoDB" id="5828306at2759"/>
<name>A0A3P6TX81_CYLGO</name>
<accession>A0A3P6TX81</accession>
<gene>
    <name evidence="1" type="ORF">CGOC_LOCUS6638</name>
</gene>
<sequence length="143" mass="16669">MTPEDTYAAIDICDIEFNFLDEKNVVCGLCGEVVVYTTLFTDHLARIHPEMLEPDMMIGDMTYVDYLRSKLETDRKNIQNGFKFAKQSMFRKTPRKVSQIRINPSEMNMAQLEVALRKKLLEKMGRRVRFLNTNSMFISTCII</sequence>
<organism evidence="1 2">
    <name type="scientific">Cylicostephanus goldi</name>
    <name type="common">Nematode worm</name>
    <dbReference type="NCBI Taxonomy" id="71465"/>
    <lineage>
        <taxon>Eukaryota</taxon>
        <taxon>Metazoa</taxon>
        <taxon>Ecdysozoa</taxon>
        <taxon>Nematoda</taxon>
        <taxon>Chromadorea</taxon>
        <taxon>Rhabditida</taxon>
        <taxon>Rhabditina</taxon>
        <taxon>Rhabditomorpha</taxon>
        <taxon>Strongyloidea</taxon>
        <taxon>Strongylidae</taxon>
        <taxon>Cylicostephanus</taxon>
    </lineage>
</organism>
<dbReference type="AlphaFoldDB" id="A0A3P6TX81"/>
<evidence type="ECO:0000313" key="1">
    <source>
        <dbReference type="EMBL" id="VDK70634.1"/>
    </source>
</evidence>